<evidence type="ECO:0000313" key="2">
    <source>
        <dbReference type="Proteomes" id="UP001153321"/>
    </source>
</evidence>
<reference evidence="1" key="1">
    <citation type="submission" date="2022-02" db="EMBL/GenBank/DDBJ databases">
        <authorList>
            <person name="King R."/>
        </authorList>
    </citation>
    <scope>NUCLEOTIDE SEQUENCE</scope>
</reference>
<accession>A0A9P0IJR4</accession>
<keyword evidence="2" id="KW-1185">Reference proteome</keyword>
<proteinExistence type="predicted"/>
<gene>
    <name evidence="1" type="ORF">SPLIT_LOCUS12818</name>
</gene>
<evidence type="ECO:0000313" key="1">
    <source>
        <dbReference type="EMBL" id="CAH1647467.1"/>
    </source>
</evidence>
<dbReference type="AlphaFoldDB" id="A0A9P0IJR4"/>
<sequence length="28" mass="3073">MYIVAENLTGNRGSGSTCRRRNGVVFSQ</sequence>
<protein>
    <submittedName>
        <fullName evidence="1">Uncharacterized protein</fullName>
    </submittedName>
</protein>
<dbReference type="Proteomes" id="UP001153321">
    <property type="component" value="Chromosome Z"/>
</dbReference>
<name>A0A9P0IJR4_SPOLI</name>
<dbReference type="EMBL" id="LR824562">
    <property type="protein sequence ID" value="CAH1647467.1"/>
    <property type="molecule type" value="Genomic_DNA"/>
</dbReference>
<organism evidence="1 2">
    <name type="scientific">Spodoptera littoralis</name>
    <name type="common">Egyptian cotton leafworm</name>
    <dbReference type="NCBI Taxonomy" id="7109"/>
    <lineage>
        <taxon>Eukaryota</taxon>
        <taxon>Metazoa</taxon>
        <taxon>Ecdysozoa</taxon>
        <taxon>Arthropoda</taxon>
        <taxon>Hexapoda</taxon>
        <taxon>Insecta</taxon>
        <taxon>Pterygota</taxon>
        <taxon>Neoptera</taxon>
        <taxon>Endopterygota</taxon>
        <taxon>Lepidoptera</taxon>
        <taxon>Glossata</taxon>
        <taxon>Ditrysia</taxon>
        <taxon>Noctuoidea</taxon>
        <taxon>Noctuidae</taxon>
        <taxon>Amphipyrinae</taxon>
        <taxon>Spodoptera</taxon>
    </lineage>
</organism>